<accession>A0ABN1HNC9</accession>
<organism evidence="1 2">
    <name type="scientific">Streptomyces thermocarboxydovorans</name>
    <dbReference type="NCBI Taxonomy" id="59298"/>
    <lineage>
        <taxon>Bacteria</taxon>
        <taxon>Bacillati</taxon>
        <taxon>Actinomycetota</taxon>
        <taxon>Actinomycetes</taxon>
        <taxon>Kitasatosporales</taxon>
        <taxon>Streptomycetaceae</taxon>
        <taxon>Streptomyces</taxon>
    </lineage>
</organism>
<reference evidence="1 2" key="1">
    <citation type="journal article" date="2019" name="Int. J. Syst. Evol. Microbiol.">
        <title>The Global Catalogue of Microorganisms (GCM) 10K type strain sequencing project: providing services to taxonomists for standard genome sequencing and annotation.</title>
        <authorList>
            <consortium name="The Broad Institute Genomics Platform"/>
            <consortium name="The Broad Institute Genome Sequencing Center for Infectious Disease"/>
            <person name="Wu L."/>
            <person name="Ma J."/>
        </authorList>
    </citation>
    <scope>NUCLEOTIDE SEQUENCE [LARGE SCALE GENOMIC DNA]</scope>
    <source>
        <strain evidence="1 2">JCM 10367</strain>
    </source>
</reference>
<comment type="caution">
    <text evidence="1">The sequence shown here is derived from an EMBL/GenBank/DDBJ whole genome shotgun (WGS) entry which is preliminary data.</text>
</comment>
<dbReference type="EMBL" id="BAAAGU010000049">
    <property type="protein sequence ID" value="GAA0660336.1"/>
    <property type="molecule type" value="Genomic_DNA"/>
</dbReference>
<name>A0ABN1HNC9_9ACTN</name>
<dbReference type="Proteomes" id="UP001500724">
    <property type="component" value="Unassembled WGS sequence"/>
</dbReference>
<evidence type="ECO:0000313" key="1">
    <source>
        <dbReference type="EMBL" id="GAA0660336.1"/>
    </source>
</evidence>
<sequence length="122" mass="12199">MATLVASVGVEAVVSPGMAGSLEGGDEEKVVMLGSMGEGSGRSHAPGRATSDATWIITRRTGAALPLGWATGMTCGDRCFVRVPWEAGDVPTTAGTGRHTGAENGNPLGVARVGVVNPVPAV</sequence>
<protein>
    <submittedName>
        <fullName evidence="1">Uncharacterized protein</fullName>
    </submittedName>
</protein>
<evidence type="ECO:0000313" key="2">
    <source>
        <dbReference type="Proteomes" id="UP001500724"/>
    </source>
</evidence>
<proteinExistence type="predicted"/>
<gene>
    <name evidence="1" type="ORF">GCM10009535_44770</name>
</gene>
<keyword evidence="2" id="KW-1185">Reference proteome</keyword>